<comment type="caution">
    <text evidence="1">The sequence shown here is derived from an EMBL/GenBank/DDBJ whole genome shotgun (WGS) entry which is preliminary data.</text>
</comment>
<evidence type="ECO:0000313" key="1">
    <source>
        <dbReference type="EMBL" id="KAK8055699.1"/>
    </source>
</evidence>
<dbReference type="EMBL" id="JAQQWK010000001">
    <property type="protein sequence ID" value="KAK8055699.1"/>
    <property type="molecule type" value="Genomic_DNA"/>
</dbReference>
<reference evidence="1 2" key="1">
    <citation type="submission" date="2023-01" db="EMBL/GenBank/DDBJ databases">
        <title>Analysis of 21 Apiospora genomes using comparative genomics revels a genus with tremendous synthesis potential of carbohydrate active enzymes and secondary metabolites.</title>
        <authorList>
            <person name="Sorensen T."/>
        </authorList>
    </citation>
    <scope>NUCLEOTIDE SEQUENCE [LARGE SCALE GENOMIC DNA]</scope>
    <source>
        <strain evidence="1 2">CBS 33761</strain>
    </source>
</reference>
<gene>
    <name evidence="1" type="ORF">PG993_000926</name>
</gene>
<organism evidence="1 2">
    <name type="scientific">Apiospora rasikravindrae</name>
    <dbReference type="NCBI Taxonomy" id="990691"/>
    <lineage>
        <taxon>Eukaryota</taxon>
        <taxon>Fungi</taxon>
        <taxon>Dikarya</taxon>
        <taxon>Ascomycota</taxon>
        <taxon>Pezizomycotina</taxon>
        <taxon>Sordariomycetes</taxon>
        <taxon>Xylariomycetidae</taxon>
        <taxon>Amphisphaeriales</taxon>
        <taxon>Apiosporaceae</taxon>
        <taxon>Apiospora</taxon>
    </lineage>
</organism>
<dbReference type="Proteomes" id="UP001444661">
    <property type="component" value="Unassembled WGS sequence"/>
</dbReference>
<keyword evidence="2" id="KW-1185">Reference proteome</keyword>
<accession>A0ABR1UCS1</accession>
<sequence length="199" mass="21850">MASHLSESIPGVVDMSAGSNGRSSLSIYVGPERRQFILPGHFLGKKSIDLDLLLQRCGSSPSDPSGATDSGIQEFQLDTVDLKAFNLFVQWLYGIELPQVQPAWPSSPLSLDDGRLSEVPQPAHLQSSGALIPLVQNENPTGSVQNSFRHIVFRWPYRKFSAEEIRLADMLRSSAETGDPDKALLATTSTEESTFKWFS</sequence>
<evidence type="ECO:0000313" key="2">
    <source>
        <dbReference type="Proteomes" id="UP001444661"/>
    </source>
</evidence>
<proteinExistence type="predicted"/>
<protein>
    <recommendedName>
        <fullName evidence="3">BTB domain-containing protein</fullName>
    </recommendedName>
</protein>
<evidence type="ECO:0008006" key="3">
    <source>
        <dbReference type="Google" id="ProtNLM"/>
    </source>
</evidence>
<name>A0ABR1UCS1_9PEZI</name>